<keyword evidence="1" id="KW-0378">Hydrolase</keyword>
<dbReference type="GO" id="GO:0004519">
    <property type="term" value="F:endonuclease activity"/>
    <property type="evidence" value="ECO:0007669"/>
    <property type="project" value="UniProtKB-KW"/>
</dbReference>
<keyword evidence="2" id="KW-1185">Reference proteome</keyword>
<sequence>MTRTYPGADIGSDHDLVLATFKLKLNSKRKAKSPRLHFDLEKLKDPYISETFRAQITVLGRKRRTIQPWVTNEVLDLCDKRRELRKRKFGSNVAMENYQLANKAVREKMKEAKEK</sequence>
<dbReference type="EMBL" id="BMAT01009210">
    <property type="protein sequence ID" value="GFS01584.1"/>
    <property type="molecule type" value="Genomic_DNA"/>
</dbReference>
<comment type="caution">
    <text evidence="1">The sequence shown here is derived from an EMBL/GenBank/DDBJ whole genome shotgun (WGS) entry which is preliminary data.</text>
</comment>
<evidence type="ECO:0000313" key="1">
    <source>
        <dbReference type="EMBL" id="GFS01584.1"/>
    </source>
</evidence>
<reference evidence="1 2" key="1">
    <citation type="journal article" date="2021" name="Elife">
        <title>Chloroplast acquisition without the gene transfer in kleptoplastic sea slugs, Plakobranchus ocellatus.</title>
        <authorList>
            <person name="Maeda T."/>
            <person name="Takahashi S."/>
            <person name="Yoshida T."/>
            <person name="Shimamura S."/>
            <person name="Takaki Y."/>
            <person name="Nagai Y."/>
            <person name="Toyoda A."/>
            <person name="Suzuki Y."/>
            <person name="Arimoto A."/>
            <person name="Ishii H."/>
            <person name="Satoh N."/>
            <person name="Nishiyama T."/>
            <person name="Hasebe M."/>
            <person name="Maruyama T."/>
            <person name="Minagawa J."/>
            <person name="Obokata J."/>
            <person name="Shigenobu S."/>
        </authorList>
    </citation>
    <scope>NUCLEOTIDE SEQUENCE [LARGE SCALE GENOMIC DNA]</scope>
</reference>
<dbReference type="Proteomes" id="UP000762676">
    <property type="component" value="Unassembled WGS sequence"/>
</dbReference>
<protein>
    <submittedName>
        <fullName evidence="1">Endonuclease-reverse transcriptase</fullName>
    </submittedName>
</protein>
<gene>
    <name evidence="1" type="ORF">ElyMa_004585600</name>
</gene>
<name>A0AAV4HX94_9GAST</name>
<evidence type="ECO:0000313" key="2">
    <source>
        <dbReference type="Proteomes" id="UP000762676"/>
    </source>
</evidence>
<organism evidence="1 2">
    <name type="scientific">Elysia marginata</name>
    <dbReference type="NCBI Taxonomy" id="1093978"/>
    <lineage>
        <taxon>Eukaryota</taxon>
        <taxon>Metazoa</taxon>
        <taxon>Spiralia</taxon>
        <taxon>Lophotrochozoa</taxon>
        <taxon>Mollusca</taxon>
        <taxon>Gastropoda</taxon>
        <taxon>Heterobranchia</taxon>
        <taxon>Euthyneura</taxon>
        <taxon>Panpulmonata</taxon>
        <taxon>Sacoglossa</taxon>
        <taxon>Placobranchoidea</taxon>
        <taxon>Plakobranchidae</taxon>
        <taxon>Elysia</taxon>
    </lineage>
</organism>
<accession>A0AAV4HX94</accession>
<dbReference type="AlphaFoldDB" id="A0AAV4HX94"/>
<keyword evidence="1" id="KW-0540">Nuclease</keyword>
<keyword evidence="1" id="KW-0255">Endonuclease</keyword>
<proteinExistence type="predicted"/>